<reference evidence="3" key="1">
    <citation type="submission" date="2011-12" db="EMBL/GenBank/DDBJ databases">
        <title>The Draft Genome of Lepisosteus oculatus.</title>
        <authorList>
            <consortium name="The Broad Institute Genome Assembly &amp; Analysis Group"/>
            <consortium name="Computational R&amp;D Group"/>
            <consortium name="and Sequencing Platform"/>
            <person name="Di Palma F."/>
            <person name="Alfoldi J."/>
            <person name="Johnson J."/>
            <person name="Berlin A."/>
            <person name="Gnerre S."/>
            <person name="Jaffe D."/>
            <person name="MacCallum I."/>
            <person name="Young S."/>
            <person name="Walker B.J."/>
            <person name="Lander E.S."/>
            <person name="Lindblad-Toh K."/>
        </authorList>
    </citation>
    <scope>NUCLEOTIDE SEQUENCE [LARGE SCALE GENOMIC DNA]</scope>
</reference>
<evidence type="ECO:0000313" key="2">
    <source>
        <dbReference type="Ensembl" id="ENSLOCP00000001096.1"/>
    </source>
</evidence>
<dbReference type="PANTHER" id="PTHR47228:SF1">
    <property type="entry name" value="SPERMATOGENESIS-ASSOCIATED PROTEIN 16"/>
    <property type="match status" value="1"/>
</dbReference>
<dbReference type="Proteomes" id="UP000018468">
    <property type="component" value="Linkage group LG14"/>
</dbReference>
<proteinExistence type="predicted"/>
<reference evidence="2" key="2">
    <citation type="submission" date="2025-08" db="UniProtKB">
        <authorList>
            <consortium name="Ensembl"/>
        </authorList>
    </citation>
    <scope>IDENTIFICATION</scope>
</reference>
<dbReference type="GeneTree" id="ENSGT00390000015332"/>
<dbReference type="AlphaFoldDB" id="W5LY89"/>
<feature type="region of interest" description="Disordered" evidence="1">
    <location>
        <begin position="450"/>
        <end position="488"/>
    </location>
</feature>
<dbReference type="HOGENOM" id="CLU_034262_0_0_1"/>
<name>W5LY89_LEPOC</name>
<dbReference type="OMA" id="LIRLYWQ"/>
<dbReference type="InParanoid" id="W5LY89"/>
<dbReference type="InterPro" id="IPR029161">
    <property type="entry name" value="SPATA16"/>
</dbReference>
<dbReference type="EMBL" id="AHAT01022382">
    <property type="status" value="NOT_ANNOTATED_CDS"/>
    <property type="molecule type" value="Genomic_DNA"/>
</dbReference>
<dbReference type="PANTHER" id="PTHR47228">
    <property type="entry name" value="SPERMATOGENESIS-ASSOCIATED PROTEIN 16"/>
    <property type="match status" value="1"/>
</dbReference>
<dbReference type="eggNOG" id="ENOG502RSQ1">
    <property type="taxonomic scope" value="Eukaryota"/>
</dbReference>
<dbReference type="Pfam" id="PF15015">
    <property type="entry name" value="NYD-SP12_N"/>
    <property type="match status" value="1"/>
</dbReference>
<dbReference type="Gene3D" id="1.25.40.10">
    <property type="entry name" value="Tetratricopeptide repeat domain"/>
    <property type="match status" value="1"/>
</dbReference>
<dbReference type="EMBL" id="AHAT01022381">
    <property type="status" value="NOT_ANNOTATED_CDS"/>
    <property type="molecule type" value="Genomic_DNA"/>
</dbReference>
<dbReference type="Ensembl" id="ENSLOCT00000001100.1">
    <property type="protein sequence ID" value="ENSLOCP00000001096.1"/>
    <property type="gene ID" value="ENSLOCG00000000975.1"/>
</dbReference>
<dbReference type="Bgee" id="ENSLOCG00000000975">
    <property type="expression patterns" value="Expressed in testis and 5 other cell types or tissues"/>
</dbReference>
<evidence type="ECO:0000313" key="3">
    <source>
        <dbReference type="Proteomes" id="UP000018468"/>
    </source>
</evidence>
<keyword evidence="3" id="KW-1185">Reference proteome</keyword>
<protein>
    <submittedName>
        <fullName evidence="2">Spermatosis associated 16</fullName>
    </submittedName>
</protein>
<dbReference type="GO" id="GO:0007283">
    <property type="term" value="P:spermatogenesis"/>
    <property type="evidence" value="ECO:0000318"/>
    <property type="project" value="GO_Central"/>
</dbReference>
<dbReference type="SUPFAM" id="SSF48452">
    <property type="entry name" value="TPR-like"/>
    <property type="match status" value="1"/>
</dbReference>
<reference evidence="2" key="3">
    <citation type="submission" date="2025-09" db="UniProtKB">
        <authorList>
            <consortium name="Ensembl"/>
        </authorList>
    </citation>
    <scope>IDENTIFICATION</scope>
</reference>
<organism evidence="2 3">
    <name type="scientific">Lepisosteus oculatus</name>
    <name type="common">Spotted gar</name>
    <dbReference type="NCBI Taxonomy" id="7918"/>
    <lineage>
        <taxon>Eukaryota</taxon>
        <taxon>Metazoa</taxon>
        <taxon>Chordata</taxon>
        <taxon>Craniata</taxon>
        <taxon>Vertebrata</taxon>
        <taxon>Euteleostomi</taxon>
        <taxon>Actinopterygii</taxon>
        <taxon>Neopterygii</taxon>
        <taxon>Holostei</taxon>
        <taxon>Semionotiformes</taxon>
        <taxon>Lepisosteidae</taxon>
        <taxon>Lepisosteus</taxon>
    </lineage>
</organism>
<dbReference type="EMBL" id="AHAT01022380">
    <property type="status" value="NOT_ANNOTATED_CDS"/>
    <property type="molecule type" value="Genomic_DNA"/>
</dbReference>
<dbReference type="STRING" id="7918.ENSLOCP00000001096"/>
<accession>W5LY89</accession>
<sequence>MPPRGSKASRRLGHDPAPPSLPRIPLKILVEVETRLVYCEGPAIAAKSRRPPASPGWQGVCQAPALGHGPGALPPLDRWLVVALSDAEAHYRQRQYSAAARRLTAALELCTRGAALGSPFDAGYEDICKVVSFIESKLVACYLRMKRPDLALNHSHRNIWLNPTDFHNHLQQAAVFRFLGRFSEAGRSAMIADYMYWLSGGSEQHISKLIKLYWQAMLEEAVTAAEGFTAMYTPCSVTPADTDIREVTDVFSRQHSGYTSYLFTDPTLAHLLPQTTNWALPSSQRYLITLGFQKCENGSFLDKLLTRKYPTFTENTLLSCPRASEDVERNIHTLGKRVLPVLDFIRCTKSRQDGFSAGSGVIQKLQYASYLRQLQRVTEHSQVIHQALAELAVAPYLQDISQEDTELLHTLMADTMATLEGSQTDKECVWNEMQKVGLLEDLIHHLGADFPRRRKPSAAARTQRARRRRGRAEHPQPAAERGPPGAGH</sequence>
<evidence type="ECO:0000256" key="1">
    <source>
        <dbReference type="SAM" id="MobiDB-lite"/>
    </source>
</evidence>
<dbReference type="GO" id="GO:0005794">
    <property type="term" value="C:Golgi apparatus"/>
    <property type="evidence" value="ECO:0000318"/>
    <property type="project" value="GO_Central"/>
</dbReference>
<dbReference type="InterPro" id="IPR011990">
    <property type="entry name" value="TPR-like_helical_dom_sf"/>
</dbReference>